<dbReference type="InterPro" id="IPR029058">
    <property type="entry name" value="AB_hydrolase_fold"/>
</dbReference>
<dbReference type="InterPro" id="IPR000073">
    <property type="entry name" value="AB_hydrolase_1"/>
</dbReference>
<dbReference type="Gene3D" id="1.20.1440.110">
    <property type="entry name" value="acylaminoacyl peptidase"/>
    <property type="match status" value="1"/>
</dbReference>
<dbReference type="SUPFAM" id="SSF53474">
    <property type="entry name" value="alpha/beta-Hydrolases"/>
    <property type="match status" value="1"/>
</dbReference>
<dbReference type="EMBL" id="LFRF01000027">
    <property type="protein sequence ID" value="KND88256.1"/>
    <property type="molecule type" value="Genomic_DNA"/>
</dbReference>
<dbReference type="Gene3D" id="3.40.50.1820">
    <property type="entry name" value="alpha/beta hydrolase"/>
    <property type="match status" value="1"/>
</dbReference>
<evidence type="ECO:0000256" key="2">
    <source>
        <dbReference type="ARBA" id="ARBA00022801"/>
    </source>
</evidence>
<dbReference type="Pfam" id="PF12697">
    <property type="entry name" value="Abhydrolase_6"/>
    <property type="match status" value="1"/>
</dbReference>
<keyword evidence="6" id="KW-1185">Reference proteome</keyword>
<dbReference type="PANTHER" id="PTHR22946:SF13">
    <property type="entry name" value="ALPHA_BETA HYDROLASE PSOB"/>
    <property type="match status" value="1"/>
</dbReference>
<dbReference type="Proteomes" id="UP000036947">
    <property type="component" value="Unassembled WGS sequence"/>
</dbReference>
<dbReference type="InterPro" id="IPR050261">
    <property type="entry name" value="FrsA_esterase"/>
</dbReference>
<name>A0A0L0N2J5_TOLOC</name>
<comment type="caution">
    <text evidence="5">The sequence shown here is derived from an EMBL/GenBank/DDBJ whole genome shotgun (WGS) entry which is preliminary data.</text>
</comment>
<evidence type="ECO:0000313" key="5">
    <source>
        <dbReference type="EMBL" id="KND88256.1"/>
    </source>
</evidence>
<keyword evidence="2 5" id="KW-0378">Hydrolase</keyword>
<evidence type="ECO:0000256" key="3">
    <source>
        <dbReference type="ARBA" id="ARBA00038115"/>
    </source>
</evidence>
<organism evidence="5 6">
    <name type="scientific">Tolypocladium ophioglossoides (strain CBS 100239)</name>
    <name type="common">Snaketongue truffleclub</name>
    <name type="synonym">Elaphocordyceps ophioglossoides</name>
    <dbReference type="NCBI Taxonomy" id="1163406"/>
    <lineage>
        <taxon>Eukaryota</taxon>
        <taxon>Fungi</taxon>
        <taxon>Dikarya</taxon>
        <taxon>Ascomycota</taxon>
        <taxon>Pezizomycotina</taxon>
        <taxon>Sordariomycetes</taxon>
        <taxon>Hypocreomycetidae</taxon>
        <taxon>Hypocreales</taxon>
        <taxon>Ophiocordycipitaceae</taxon>
        <taxon>Tolypocladium</taxon>
    </lineage>
</organism>
<dbReference type="STRING" id="1163406.A0A0L0N2J5"/>
<evidence type="ECO:0000259" key="4">
    <source>
        <dbReference type="Pfam" id="PF12697"/>
    </source>
</evidence>
<comment type="pathway">
    <text evidence="1">Mycotoxin biosynthesis.</text>
</comment>
<dbReference type="PANTHER" id="PTHR22946">
    <property type="entry name" value="DIENELACTONE HYDROLASE DOMAIN-CONTAINING PROTEIN-RELATED"/>
    <property type="match status" value="1"/>
</dbReference>
<dbReference type="GO" id="GO:0016787">
    <property type="term" value="F:hydrolase activity"/>
    <property type="evidence" value="ECO:0007669"/>
    <property type="project" value="UniProtKB-KW"/>
</dbReference>
<dbReference type="OrthoDB" id="249703at2759"/>
<protein>
    <submittedName>
        <fullName evidence="5">2,6-dihydropseudooxynicotine hydrolase</fullName>
    </submittedName>
</protein>
<dbReference type="AlphaFoldDB" id="A0A0L0N2J5"/>
<comment type="similarity">
    <text evidence="3">Belongs to the AB hydrolase superfamily. FUS2 hydrolase family.</text>
</comment>
<proteinExistence type="inferred from homology"/>
<accession>A0A0L0N2J5</accession>
<evidence type="ECO:0000256" key="1">
    <source>
        <dbReference type="ARBA" id="ARBA00004685"/>
    </source>
</evidence>
<reference evidence="5 6" key="1">
    <citation type="journal article" date="2015" name="BMC Genomics">
        <title>The genome of the truffle-parasite Tolypocladium ophioglossoides and the evolution of antifungal peptaibiotics.</title>
        <authorList>
            <person name="Quandt C.A."/>
            <person name="Bushley K.E."/>
            <person name="Spatafora J.W."/>
        </authorList>
    </citation>
    <scope>NUCLEOTIDE SEQUENCE [LARGE SCALE GENOMIC DNA]</scope>
    <source>
        <strain evidence="5 6">CBS 100239</strain>
    </source>
</reference>
<sequence>MATMHTFFKSPFFNFEYLRLLAMAPHEGAEIGEVLEAAAKIKDLNPESWFSVFLDVGNKAEDIAKEAEQAGDRVAARRAYLRSSNYLRAAQFMLNEGPIGQDRRVLPTIEHAIANFRKGVQYRDGKTVFLEVPYENGLKLPGYLYLPEASRRIPGRKIPILLNSGGGDSTQEEIYFVNPAFGPEVGYAVVTFEGPGQGIILRRDKLPMRPDWEVVTGAVLDHLFDFAASHPELELDLDHIAVTGASMGGYFALRAATDPRIKACVSVDGFYSLASFVGGRMPGPLFNGFMTGWLSDGVINAILRFLQRLDFQARWEFNHLKWATNTTTEADIMRSFGDYTLLNPDGTEYLADVKCPTLVTGAGASWYFDPATTTDKIYDCLTSLKHGVDKEKWIANDIAHGGLQAKIGAFGYWAQRTFQWLDARFGIKRKPLDATSDLDVLINKQPSRTSLL</sequence>
<gene>
    <name evidence="5" type="ORF">TOPH_07101</name>
</gene>
<feature type="domain" description="AB hydrolase-1" evidence="4">
    <location>
        <begin position="169"/>
        <end position="359"/>
    </location>
</feature>
<evidence type="ECO:0000313" key="6">
    <source>
        <dbReference type="Proteomes" id="UP000036947"/>
    </source>
</evidence>